<comment type="caution">
    <text evidence="1">The sequence shown here is derived from an EMBL/GenBank/DDBJ whole genome shotgun (WGS) entry which is preliminary data.</text>
</comment>
<gene>
    <name evidence="1" type="ORF">JMJ77_004558</name>
</gene>
<sequence>FTQPSETCKHQHLQLTTCFSIYSIERLALLSPYLVYASLP</sequence>
<organism evidence="1 2">
    <name type="scientific">Colletotrichum scovillei</name>
    <dbReference type="NCBI Taxonomy" id="1209932"/>
    <lineage>
        <taxon>Eukaryota</taxon>
        <taxon>Fungi</taxon>
        <taxon>Dikarya</taxon>
        <taxon>Ascomycota</taxon>
        <taxon>Pezizomycotina</taxon>
        <taxon>Sordariomycetes</taxon>
        <taxon>Hypocreomycetidae</taxon>
        <taxon>Glomerellales</taxon>
        <taxon>Glomerellaceae</taxon>
        <taxon>Colletotrichum</taxon>
        <taxon>Colletotrichum acutatum species complex</taxon>
    </lineage>
</organism>
<feature type="non-terminal residue" evidence="1">
    <location>
        <position position="1"/>
    </location>
</feature>
<keyword evidence="2" id="KW-1185">Reference proteome</keyword>
<evidence type="ECO:0000313" key="1">
    <source>
        <dbReference type="EMBL" id="KAG7057167.1"/>
    </source>
</evidence>
<name>A0A9P7RHU3_9PEZI</name>
<accession>A0A9P7RHU3</accession>
<dbReference type="Proteomes" id="UP000699042">
    <property type="component" value="Unassembled WGS sequence"/>
</dbReference>
<dbReference type="EMBL" id="JAESDN010000001">
    <property type="protein sequence ID" value="KAG7057167.1"/>
    <property type="molecule type" value="Genomic_DNA"/>
</dbReference>
<feature type="non-terminal residue" evidence="1">
    <location>
        <position position="40"/>
    </location>
</feature>
<dbReference type="AlphaFoldDB" id="A0A9P7RHU3"/>
<proteinExistence type="predicted"/>
<evidence type="ECO:0000313" key="2">
    <source>
        <dbReference type="Proteomes" id="UP000699042"/>
    </source>
</evidence>
<protein>
    <submittedName>
        <fullName evidence="1">Uncharacterized protein</fullName>
    </submittedName>
</protein>
<reference evidence="1" key="1">
    <citation type="submission" date="2021-05" db="EMBL/GenBank/DDBJ databases">
        <title>Comparative genomics of three Colletotrichum scovillei strains and genetic complementation revealed genes involved fungal growth and virulence on chili pepper.</title>
        <authorList>
            <person name="Hsieh D.-K."/>
            <person name="Chuang S.-C."/>
            <person name="Chen C.-Y."/>
            <person name="Chao Y.-T."/>
            <person name="Lu M.-Y.J."/>
            <person name="Lee M.-H."/>
            <person name="Shih M.-C."/>
        </authorList>
    </citation>
    <scope>NUCLEOTIDE SEQUENCE</scope>
    <source>
        <strain evidence="1">Coll-153</strain>
    </source>
</reference>